<evidence type="ECO:0000256" key="2">
    <source>
        <dbReference type="ARBA" id="ARBA00024341"/>
    </source>
</evidence>
<evidence type="ECO:0000256" key="1">
    <source>
        <dbReference type="ARBA" id="ARBA00022860"/>
    </source>
</evidence>
<dbReference type="AlphaFoldDB" id="A0AAF0QTP7"/>
<comment type="subunit">
    <text evidence="3">Binds to multiple calmodulin (CaM) in the presence of Ca(2+) and CaM-like proteins.</text>
</comment>
<dbReference type="Pfam" id="PF00612">
    <property type="entry name" value="IQ"/>
    <property type="match status" value="1"/>
</dbReference>
<reference evidence="6" key="1">
    <citation type="submission" date="2023-08" db="EMBL/GenBank/DDBJ databases">
        <title>A de novo genome assembly of Solanum verrucosum Schlechtendal, a Mexican diploid species geographically isolated from the other diploid A-genome species in potato relatives.</title>
        <authorList>
            <person name="Hosaka K."/>
        </authorList>
    </citation>
    <scope>NUCLEOTIDE SEQUENCE</scope>
    <source>
        <tissue evidence="6">Young leaves</tissue>
    </source>
</reference>
<dbReference type="Pfam" id="PF13178">
    <property type="entry name" value="DUF4005"/>
    <property type="match status" value="1"/>
</dbReference>
<dbReference type="InterPro" id="IPR000048">
    <property type="entry name" value="IQ_motif_EF-hand-BS"/>
</dbReference>
<feature type="region of interest" description="Disordered" evidence="4">
    <location>
        <begin position="46"/>
        <end position="91"/>
    </location>
</feature>
<dbReference type="Gene3D" id="1.20.5.1190">
    <property type="entry name" value="iswi atpase"/>
    <property type="match status" value="1"/>
</dbReference>
<feature type="compositionally biased region" description="Basic residues" evidence="4">
    <location>
        <begin position="50"/>
        <end position="59"/>
    </location>
</feature>
<feature type="compositionally biased region" description="Low complexity" evidence="4">
    <location>
        <begin position="366"/>
        <end position="378"/>
    </location>
</feature>
<feature type="region of interest" description="Disordered" evidence="4">
    <location>
        <begin position="277"/>
        <end position="296"/>
    </location>
</feature>
<feature type="region of interest" description="Disordered" evidence="4">
    <location>
        <begin position="321"/>
        <end position="340"/>
    </location>
</feature>
<feature type="region of interest" description="Disordered" evidence="4">
    <location>
        <begin position="352"/>
        <end position="491"/>
    </location>
</feature>
<keyword evidence="1" id="KW-0112">Calmodulin-binding</keyword>
<keyword evidence="7" id="KW-1185">Reference proteome</keyword>
<evidence type="ECO:0000313" key="7">
    <source>
        <dbReference type="Proteomes" id="UP001234989"/>
    </source>
</evidence>
<gene>
    <name evidence="6" type="ORF">MTR67_019129</name>
</gene>
<evidence type="ECO:0000313" key="6">
    <source>
        <dbReference type="EMBL" id="WMV25744.1"/>
    </source>
</evidence>
<dbReference type="SMART" id="SM00015">
    <property type="entry name" value="IQ"/>
    <property type="match status" value="1"/>
</dbReference>
<accession>A0AAF0QTP7</accession>
<feature type="compositionally biased region" description="Basic and acidic residues" evidence="4">
    <location>
        <begin position="247"/>
        <end position="269"/>
    </location>
</feature>
<dbReference type="PANTHER" id="PTHR32295">
    <property type="entry name" value="IQ-DOMAIN 5-RELATED"/>
    <property type="match status" value="1"/>
</dbReference>
<feature type="domain" description="DUF4005" evidence="5">
    <location>
        <begin position="387"/>
        <end position="475"/>
    </location>
</feature>
<dbReference type="CDD" id="cd23767">
    <property type="entry name" value="IQCD"/>
    <property type="match status" value="1"/>
</dbReference>
<protein>
    <recommendedName>
        <fullName evidence="5">DUF4005 domain-containing protein</fullName>
    </recommendedName>
</protein>
<dbReference type="PANTHER" id="PTHR32295:SF216">
    <property type="entry name" value="PROTEIN IQ-DOMAIN 3"/>
    <property type="match status" value="1"/>
</dbReference>
<comment type="similarity">
    <text evidence="2">Belongs to the IQD family.</text>
</comment>
<sequence>NLGRSTMPTGEDDNDLRKLLLFFPCGGRCFEMGKKGNWFSSVKKALGSGNKKKDKKKQKSEKWSEKQQSNEMDSSNAETALVSPAPPTPLPVEQMKLMEAENEQNKHAYSVAIATAVAAEAAVAAAQAAAEVVRLTAAACSSGKSKEEIAAIRIQTAFRGYLARRALKALRGLVRLKTMIQGQSVKRQATSTLRCMQTLARVQSQVRARRIRMSEENQTLQRQLQQKHEKEQEKLKASSQSGDDWNDSTRSKEQVDAHLQMKQEAATRRERALAYAYTHQSTRRNPSKSTNQTFMDPNNPHWGWSWLERWMAARPWEDKCAMDKEPNSDEVAAESPASHSTAVAAITHRDFHLDNRPSPTAHKQSRPPSRQSPSTPRSKTGRIRPASPRVSNVDDDSRSMTSAQSERCRRHSIAGSSIRDDESLASSPSVPSYMAATESARARSRLPSPLGFEKIGTPEKGSVSSTKKRLSFSASPGGVPRRHSGPPKVEI</sequence>
<evidence type="ECO:0000256" key="3">
    <source>
        <dbReference type="ARBA" id="ARBA00024378"/>
    </source>
</evidence>
<evidence type="ECO:0000259" key="5">
    <source>
        <dbReference type="Pfam" id="PF13178"/>
    </source>
</evidence>
<dbReference type="InterPro" id="IPR025064">
    <property type="entry name" value="DUF4005"/>
</dbReference>
<organism evidence="6 7">
    <name type="scientific">Solanum verrucosum</name>
    <dbReference type="NCBI Taxonomy" id="315347"/>
    <lineage>
        <taxon>Eukaryota</taxon>
        <taxon>Viridiplantae</taxon>
        <taxon>Streptophyta</taxon>
        <taxon>Embryophyta</taxon>
        <taxon>Tracheophyta</taxon>
        <taxon>Spermatophyta</taxon>
        <taxon>Magnoliopsida</taxon>
        <taxon>eudicotyledons</taxon>
        <taxon>Gunneridae</taxon>
        <taxon>Pentapetalae</taxon>
        <taxon>asterids</taxon>
        <taxon>lamiids</taxon>
        <taxon>Solanales</taxon>
        <taxon>Solanaceae</taxon>
        <taxon>Solanoideae</taxon>
        <taxon>Solaneae</taxon>
        <taxon>Solanum</taxon>
    </lineage>
</organism>
<name>A0AAF0QTP7_SOLVR</name>
<evidence type="ECO:0000256" key="4">
    <source>
        <dbReference type="SAM" id="MobiDB-lite"/>
    </source>
</evidence>
<dbReference type="GO" id="GO:0005516">
    <property type="term" value="F:calmodulin binding"/>
    <property type="evidence" value="ECO:0007669"/>
    <property type="project" value="UniProtKB-KW"/>
</dbReference>
<feature type="region of interest" description="Disordered" evidence="4">
    <location>
        <begin position="214"/>
        <end position="269"/>
    </location>
</feature>
<feature type="compositionally biased region" description="Polar residues" evidence="4">
    <location>
        <begin position="287"/>
        <end position="296"/>
    </location>
</feature>
<dbReference type="PROSITE" id="PS50096">
    <property type="entry name" value="IQ"/>
    <property type="match status" value="1"/>
</dbReference>
<feature type="compositionally biased region" description="Basic and acidic residues" evidence="4">
    <location>
        <begin position="226"/>
        <end position="236"/>
    </location>
</feature>
<proteinExistence type="inferred from homology"/>
<dbReference type="EMBL" id="CP133615">
    <property type="protein sequence ID" value="WMV25744.1"/>
    <property type="molecule type" value="Genomic_DNA"/>
</dbReference>
<dbReference type="Proteomes" id="UP001234989">
    <property type="component" value="Chromosome 4"/>
</dbReference>
<feature type="non-terminal residue" evidence="6">
    <location>
        <position position="1"/>
    </location>
</feature>